<reference evidence="9 10" key="1">
    <citation type="journal article" date="2011" name="J. Bacteriol.">
        <title>Draft genome sequence of the anoxygenic filamentous phototrophic bacterium Oscillochloris trichoides subsp. DG-6.</title>
        <authorList>
            <person name="Kuznetsov B.B."/>
            <person name="Ivanovsky R.N."/>
            <person name="Keppen O.I."/>
            <person name="Sukhacheva M.V."/>
            <person name="Bumazhkin B.K."/>
            <person name="Patutina E.O."/>
            <person name="Beletsky A.V."/>
            <person name="Mardanov A.V."/>
            <person name="Baslerov R.V."/>
            <person name="Panteleeva A.N."/>
            <person name="Kolganova T.V."/>
            <person name="Ravin N.V."/>
            <person name="Skryabin K.G."/>
        </authorList>
    </citation>
    <scope>NUCLEOTIDE SEQUENCE [LARGE SCALE GENOMIC DNA]</scope>
    <source>
        <strain evidence="9 10">DG-6</strain>
    </source>
</reference>
<sequence>MSSRRSPQSTAKNILGTLIVVIILGIGYLFEQGLLDLSRFGLESSAPPVASNHQAIEVFFTTPSLIYPDVPKNRLPPPHEQAIIADIDAATRSIDMVTFEFNLSSISQALVRAKQRGVEVRLALDREELEDPVMAKWAGVVEDAGIPISWQESDAFLHSKFIIIDEQVVWMGSWNTTINDTYRNNNNLLRITIPELVANYQTEFEQMMAGRFSTSKQKSTPNPVIRYGNGQIENYFSPKEKPRQRIVEYISQARERIDFLAFSYTSDDIAQAMIERHNAGVVVRGVFEKRNAQGIGSEYPILLDAGVDVLSDGNCYTMHHKVIIIDRRIVITGSYNFTGRAEDLNDENLLIIDDPQLAELYMQEFERVFGQAERPTQCG</sequence>
<evidence type="ECO:0000313" key="9">
    <source>
        <dbReference type="EMBL" id="EFO79376.1"/>
    </source>
</evidence>
<dbReference type="AlphaFoldDB" id="E1IHC3"/>
<dbReference type="Proteomes" id="UP000054010">
    <property type="component" value="Unassembled WGS sequence"/>
</dbReference>
<evidence type="ECO:0000256" key="1">
    <source>
        <dbReference type="ARBA" id="ARBA00000798"/>
    </source>
</evidence>
<evidence type="ECO:0000259" key="8">
    <source>
        <dbReference type="PROSITE" id="PS50035"/>
    </source>
</evidence>
<keyword evidence="6" id="KW-0443">Lipid metabolism</keyword>
<comment type="catalytic activity">
    <reaction evidence="1">
        <text>a 1,2-diacyl-sn-glycero-3-phosphocholine + H2O = a 1,2-diacyl-sn-glycero-3-phosphate + choline + H(+)</text>
        <dbReference type="Rhea" id="RHEA:14445"/>
        <dbReference type="ChEBI" id="CHEBI:15354"/>
        <dbReference type="ChEBI" id="CHEBI:15377"/>
        <dbReference type="ChEBI" id="CHEBI:15378"/>
        <dbReference type="ChEBI" id="CHEBI:57643"/>
        <dbReference type="ChEBI" id="CHEBI:58608"/>
        <dbReference type="EC" id="3.1.4.4"/>
    </reaction>
</comment>
<dbReference type="PANTHER" id="PTHR43856:SF1">
    <property type="entry name" value="MITOCHONDRIAL CARDIOLIPIN HYDROLASE"/>
    <property type="match status" value="1"/>
</dbReference>
<name>E1IHC3_9CHLR</name>
<dbReference type="Gene3D" id="3.30.870.10">
    <property type="entry name" value="Endonuclease Chain A"/>
    <property type="match status" value="2"/>
</dbReference>
<dbReference type="GO" id="GO:0004630">
    <property type="term" value="F:phospholipase D activity"/>
    <property type="evidence" value="ECO:0007669"/>
    <property type="project" value="UniProtKB-EC"/>
</dbReference>
<dbReference type="GO" id="GO:0016042">
    <property type="term" value="P:lipid catabolic process"/>
    <property type="evidence" value="ECO:0007669"/>
    <property type="project" value="UniProtKB-KW"/>
</dbReference>
<comment type="similarity">
    <text evidence="2">Belongs to the phospholipase D family.</text>
</comment>
<keyword evidence="7" id="KW-1133">Transmembrane helix</keyword>
<keyword evidence="5" id="KW-0442">Lipid degradation</keyword>
<protein>
    <recommendedName>
        <fullName evidence="3">phospholipase D</fullName>
        <ecNumber evidence="3">3.1.4.4</ecNumber>
    </recommendedName>
</protein>
<organism evidence="9 10">
    <name type="scientific">Oscillochloris trichoides DG-6</name>
    <dbReference type="NCBI Taxonomy" id="765420"/>
    <lineage>
        <taxon>Bacteria</taxon>
        <taxon>Bacillati</taxon>
        <taxon>Chloroflexota</taxon>
        <taxon>Chloroflexia</taxon>
        <taxon>Chloroflexales</taxon>
        <taxon>Chloroflexineae</taxon>
        <taxon>Oscillochloridaceae</taxon>
        <taxon>Oscillochloris</taxon>
    </lineage>
</organism>
<dbReference type="GO" id="GO:0016891">
    <property type="term" value="F:RNA endonuclease activity producing 5'-phosphomonoesters, hydrolytic mechanism"/>
    <property type="evidence" value="ECO:0007669"/>
    <property type="project" value="TreeGrafter"/>
</dbReference>
<dbReference type="SUPFAM" id="SSF56024">
    <property type="entry name" value="Phospholipase D/nuclease"/>
    <property type="match status" value="2"/>
</dbReference>
<dbReference type="STRING" id="765420.OSCT_2724"/>
<dbReference type="PANTHER" id="PTHR43856">
    <property type="entry name" value="CARDIOLIPIN HYDROLASE"/>
    <property type="match status" value="1"/>
</dbReference>
<evidence type="ECO:0000256" key="5">
    <source>
        <dbReference type="ARBA" id="ARBA00022963"/>
    </source>
</evidence>
<dbReference type="CDD" id="cd09116">
    <property type="entry name" value="PLDc_Nuc_like"/>
    <property type="match status" value="1"/>
</dbReference>
<dbReference type="CDD" id="cd09170">
    <property type="entry name" value="PLDc_Nuc"/>
    <property type="match status" value="1"/>
</dbReference>
<evidence type="ECO:0000256" key="3">
    <source>
        <dbReference type="ARBA" id="ARBA00012027"/>
    </source>
</evidence>
<proteinExistence type="inferred from homology"/>
<dbReference type="InterPro" id="IPR051406">
    <property type="entry name" value="PLD_domain"/>
</dbReference>
<dbReference type="EC" id="3.1.4.4" evidence="3"/>
<dbReference type="eggNOG" id="COG1502">
    <property type="taxonomic scope" value="Bacteria"/>
</dbReference>
<evidence type="ECO:0000256" key="2">
    <source>
        <dbReference type="ARBA" id="ARBA00008664"/>
    </source>
</evidence>
<dbReference type="InterPro" id="IPR001736">
    <property type="entry name" value="PLipase_D/transphosphatidylase"/>
</dbReference>
<dbReference type="EMBL" id="ADVR01000114">
    <property type="protein sequence ID" value="EFO79376.1"/>
    <property type="molecule type" value="Genomic_DNA"/>
</dbReference>
<dbReference type="InterPro" id="IPR025202">
    <property type="entry name" value="PLD-like_dom"/>
</dbReference>
<gene>
    <name evidence="9" type="ORF">OSCT_2724</name>
</gene>
<keyword evidence="7" id="KW-0472">Membrane</keyword>
<evidence type="ECO:0000256" key="4">
    <source>
        <dbReference type="ARBA" id="ARBA00022801"/>
    </source>
</evidence>
<evidence type="ECO:0000313" key="10">
    <source>
        <dbReference type="Proteomes" id="UP000054010"/>
    </source>
</evidence>
<dbReference type="PROSITE" id="PS50035">
    <property type="entry name" value="PLD"/>
    <property type="match status" value="2"/>
</dbReference>
<comment type="caution">
    <text evidence="9">The sequence shown here is derived from an EMBL/GenBank/DDBJ whole genome shotgun (WGS) entry which is preliminary data.</text>
</comment>
<feature type="transmembrane region" description="Helical" evidence="7">
    <location>
        <begin position="12"/>
        <end position="30"/>
    </location>
</feature>
<dbReference type="SMART" id="SM00155">
    <property type="entry name" value="PLDc"/>
    <property type="match status" value="2"/>
</dbReference>
<evidence type="ECO:0000256" key="7">
    <source>
        <dbReference type="SAM" id="Phobius"/>
    </source>
</evidence>
<dbReference type="GO" id="GO:0006793">
    <property type="term" value="P:phosphorus metabolic process"/>
    <property type="evidence" value="ECO:0007669"/>
    <property type="project" value="UniProtKB-ARBA"/>
</dbReference>
<feature type="domain" description="PLD phosphodiesterase" evidence="8">
    <location>
        <begin position="153"/>
        <end position="180"/>
    </location>
</feature>
<dbReference type="OrthoDB" id="155099at2"/>
<dbReference type="HOGENOM" id="CLU_056918_0_0_0"/>
<dbReference type="Pfam" id="PF13091">
    <property type="entry name" value="PLDc_2"/>
    <property type="match status" value="2"/>
</dbReference>
<keyword evidence="10" id="KW-1185">Reference proteome</keyword>
<feature type="domain" description="PLD phosphodiesterase" evidence="8">
    <location>
        <begin position="314"/>
        <end position="341"/>
    </location>
</feature>
<accession>E1IHC3</accession>
<evidence type="ECO:0000256" key="6">
    <source>
        <dbReference type="ARBA" id="ARBA00023098"/>
    </source>
</evidence>
<keyword evidence="4" id="KW-0378">Hydrolase</keyword>
<keyword evidence="7" id="KW-0812">Transmembrane</keyword>